<evidence type="ECO:0000313" key="11">
    <source>
        <dbReference type="EMBL" id="KAA9130845.1"/>
    </source>
</evidence>
<dbReference type="InterPro" id="IPR036108">
    <property type="entry name" value="4pyrrol_syn_uPrphyn_synt_sf"/>
</dbReference>
<dbReference type="Pfam" id="PF02602">
    <property type="entry name" value="HEM4"/>
    <property type="match status" value="1"/>
</dbReference>
<evidence type="ECO:0000256" key="6">
    <source>
        <dbReference type="ARBA" id="ARBA00037589"/>
    </source>
</evidence>
<dbReference type="AlphaFoldDB" id="A0A5N0T720"/>
<dbReference type="EC" id="4.2.1.75" evidence="3 9"/>
<dbReference type="UniPathway" id="UPA00251">
    <property type="reaction ID" value="UER00320"/>
</dbReference>
<dbReference type="EMBL" id="VYXP01000006">
    <property type="protein sequence ID" value="KAA9130845.1"/>
    <property type="molecule type" value="Genomic_DNA"/>
</dbReference>
<dbReference type="RefSeq" id="WP_150864482.1">
    <property type="nucleotide sequence ID" value="NZ_VYXP01000006.1"/>
</dbReference>
<feature type="domain" description="Tetrapyrrole biosynthesis uroporphyrinogen III synthase" evidence="10">
    <location>
        <begin position="17"/>
        <end position="238"/>
    </location>
</feature>
<organism evidence="11 12">
    <name type="scientific">Marinihelvus fidelis</name>
    <dbReference type="NCBI Taxonomy" id="2613842"/>
    <lineage>
        <taxon>Bacteria</taxon>
        <taxon>Pseudomonadati</taxon>
        <taxon>Pseudomonadota</taxon>
        <taxon>Gammaproteobacteria</taxon>
        <taxon>Chromatiales</taxon>
        <taxon>Wenzhouxiangellaceae</taxon>
        <taxon>Marinihelvus</taxon>
    </lineage>
</organism>
<evidence type="ECO:0000256" key="4">
    <source>
        <dbReference type="ARBA" id="ARBA00023239"/>
    </source>
</evidence>
<dbReference type="CDD" id="cd06578">
    <property type="entry name" value="HemD"/>
    <property type="match status" value="1"/>
</dbReference>
<sequence>MSRYVSVLVTRPQPQADELAARLARSGIPALLAPAFRFEAMPKPPVWPDPDDDGSRSLWLFTSPRAVAFGLPLLGQRIPAQARLGAIGPATAASLEEAGRPAWIVAGGQHTSEDLLADPRLRERQGTAFIVTAPGGRGWLGPGLERLGWAVRTLDVYCRVPLAPPPGVLGALAESGPVISAWTSGNAMEALLGQLGEASRRAVTGGLFVVASARLQAMAIGLGARQVTIANSASNAHLRAAIIEAWQAGADGRGHESRG</sequence>
<comment type="catalytic activity">
    <reaction evidence="8 9">
        <text>hydroxymethylbilane = uroporphyrinogen III + H2O</text>
        <dbReference type="Rhea" id="RHEA:18965"/>
        <dbReference type="ChEBI" id="CHEBI:15377"/>
        <dbReference type="ChEBI" id="CHEBI:57308"/>
        <dbReference type="ChEBI" id="CHEBI:57845"/>
        <dbReference type="EC" id="4.2.1.75"/>
    </reaction>
</comment>
<evidence type="ECO:0000259" key="10">
    <source>
        <dbReference type="Pfam" id="PF02602"/>
    </source>
</evidence>
<accession>A0A5N0T720</accession>
<dbReference type="InterPro" id="IPR003754">
    <property type="entry name" value="4pyrrol_synth_uPrphyn_synth"/>
</dbReference>
<proteinExistence type="inferred from homology"/>
<comment type="pathway">
    <text evidence="1 9">Porphyrin-containing compound metabolism; protoporphyrin-IX biosynthesis; coproporphyrinogen-III from 5-aminolevulinate: step 3/4.</text>
</comment>
<evidence type="ECO:0000256" key="9">
    <source>
        <dbReference type="RuleBase" id="RU366031"/>
    </source>
</evidence>
<dbReference type="GO" id="GO:0006780">
    <property type="term" value="P:uroporphyrinogen III biosynthetic process"/>
    <property type="evidence" value="ECO:0007669"/>
    <property type="project" value="UniProtKB-UniRule"/>
</dbReference>
<dbReference type="PANTHER" id="PTHR38042:SF1">
    <property type="entry name" value="UROPORPHYRINOGEN-III SYNTHASE, CHLOROPLASTIC"/>
    <property type="match status" value="1"/>
</dbReference>
<evidence type="ECO:0000256" key="7">
    <source>
        <dbReference type="ARBA" id="ARBA00040167"/>
    </source>
</evidence>
<dbReference type="PANTHER" id="PTHR38042">
    <property type="entry name" value="UROPORPHYRINOGEN-III SYNTHASE, CHLOROPLASTIC"/>
    <property type="match status" value="1"/>
</dbReference>
<comment type="caution">
    <text evidence="11">The sequence shown here is derived from an EMBL/GenBank/DDBJ whole genome shotgun (WGS) entry which is preliminary data.</text>
</comment>
<keyword evidence="4 9" id="KW-0456">Lyase</keyword>
<evidence type="ECO:0000256" key="8">
    <source>
        <dbReference type="ARBA" id="ARBA00048617"/>
    </source>
</evidence>
<comment type="function">
    <text evidence="6 9">Catalyzes cyclization of the linear tetrapyrrole, hydroxymethylbilane, to the macrocyclic uroporphyrinogen III.</text>
</comment>
<protein>
    <recommendedName>
        <fullName evidence="7 9">Uroporphyrinogen-III synthase</fullName>
        <ecNumber evidence="3 9">4.2.1.75</ecNumber>
    </recommendedName>
</protein>
<evidence type="ECO:0000256" key="3">
    <source>
        <dbReference type="ARBA" id="ARBA00013109"/>
    </source>
</evidence>
<dbReference type="SUPFAM" id="SSF69618">
    <property type="entry name" value="HemD-like"/>
    <property type="match status" value="1"/>
</dbReference>
<evidence type="ECO:0000256" key="2">
    <source>
        <dbReference type="ARBA" id="ARBA00008133"/>
    </source>
</evidence>
<dbReference type="Proteomes" id="UP000325372">
    <property type="component" value="Unassembled WGS sequence"/>
</dbReference>
<keyword evidence="5 9" id="KW-0627">Porphyrin biosynthesis</keyword>
<dbReference type="GO" id="GO:0004852">
    <property type="term" value="F:uroporphyrinogen-III synthase activity"/>
    <property type="evidence" value="ECO:0007669"/>
    <property type="project" value="UniProtKB-UniRule"/>
</dbReference>
<dbReference type="GO" id="GO:0006782">
    <property type="term" value="P:protoporphyrinogen IX biosynthetic process"/>
    <property type="evidence" value="ECO:0007669"/>
    <property type="project" value="UniProtKB-UniRule"/>
</dbReference>
<evidence type="ECO:0000313" key="12">
    <source>
        <dbReference type="Proteomes" id="UP000325372"/>
    </source>
</evidence>
<keyword evidence="12" id="KW-1185">Reference proteome</keyword>
<comment type="similarity">
    <text evidence="2 9">Belongs to the uroporphyrinogen-III synthase family.</text>
</comment>
<dbReference type="InterPro" id="IPR039793">
    <property type="entry name" value="UROS/Hem4"/>
</dbReference>
<gene>
    <name evidence="11" type="ORF">F3N42_10800</name>
</gene>
<reference evidence="11 12" key="1">
    <citation type="submission" date="2019-09" db="EMBL/GenBank/DDBJ databases">
        <title>Wenzhouxiangella sp. Genome sequencing and assembly.</title>
        <authorList>
            <person name="Zhang R."/>
        </authorList>
    </citation>
    <scope>NUCLEOTIDE SEQUENCE [LARGE SCALE GENOMIC DNA]</scope>
    <source>
        <strain evidence="11 12">W260</strain>
    </source>
</reference>
<dbReference type="Gene3D" id="3.40.50.10090">
    <property type="match status" value="2"/>
</dbReference>
<evidence type="ECO:0000256" key="5">
    <source>
        <dbReference type="ARBA" id="ARBA00023244"/>
    </source>
</evidence>
<name>A0A5N0T720_9GAMM</name>
<evidence type="ECO:0000256" key="1">
    <source>
        <dbReference type="ARBA" id="ARBA00004772"/>
    </source>
</evidence>